<name>A0A5E8CI89_9ZZZZ</name>
<organism evidence="1">
    <name type="scientific">seawater metagenome</name>
    <dbReference type="NCBI Taxonomy" id="1561972"/>
    <lineage>
        <taxon>unclassified sequences</taxon>
        <taxon>metagenomes</taxon>
        <taxon>ecological metagenomes</taxon>
    </lineage>
</organism>
<sequence>MDMDNRFWPFGCPAKMADGRFTTNYQNARVFNDKIKDLNNIKSSCDYRRFLQNNGQQLINNENKYLEQCWACEVRCCGQIPISCDKKNKGCQARKPCHKKCPNGGVLDGYQKFKGNKMVCQK</sequence>
<accession>A0A5E8CI89</accession>
<reference evidence="1" key="1">
    <citation type="submission" date="2019-09" db="EMBL/GenBank/DDBJ databases">
        <authorList>
            <person name="Needham M D."/>
        </authorList>
    </citation>
    <scope>NUCLEOTIDE SEQUENCE</scope>
</reference>
<evidence type="ECO:0000313" key="1">
    <source>
        <dbReference type="EMBL" id="VVU95103.1"/>
    </source>
</evidence>
<protein>
    <submittedName>
        <fullName evidence="1">Uncharacterized protein</fullName>
    </submittedName>
</protein>
<dbReference type="EMBL" id="CABVLZ010000003">
    <property type="protein sequence ID" value="VVU95103.1"/>
    <property type="molecule type" value="Genomic_DNA"/>
</dbReference>
<proteinExistence type="predicted"/>
<gene>
    <name evidence="1" type="ORF">CPAV1605_828</name>
</gene>
<dbReference type="AlphaFoldDB" id="A0A5E8CI89"/>